<sequence length="263" mass="29272">MKLLGAGRDEVNIKGWLTADKRFPGLKIRPVEKTLREDIKVQMDQLAMINPGAIFVYSTARFVHNKSIYSLEVVQGHGFSDSLGCYVTGDPVDPENHLTTVKSEELIQMFSEFGCHTRSIVITDFCHSGNFFRLPYKLELSKNGTGPEWIETEGTSGSDTGPNKLASPMIHLAGSTRDEQVMETGRIGGYFTDGLSKIGTKKLPELLAELRAEVNVHLEQAKSYPGFTVDARQTPQIYSSSKLSLDDPDILTKFYLQEIKSHL</sequence>
<comment type="caution">
    <text evidence="1">The sequence shown here is derived from an EMBL/GenBank/DDBJ whole genome shotgun (WGS) entry which is preliminary data.</text>
</comment>
<evidence type="ECO:0000313" key="2">
    <source>
        <dbReference type="Proteomes" id="UP000663853"/>
    </source>
</evidence>
<dbReference type="Proteomes" id="UP000663853">
    <property type="component" value="Unassembled WGS sequence"/>
</dbReference>
<evidence type="ECO:0000313" key="1">
    <source>
        <dbReference type="EMBL" id="CAE6480487.1"/>
    </source>
</evidence>
<dbReference type="EMBL" id="CAJMXA010002416">
    <property type="protein sequence ID" value="CAE6480487.1"/>
    <property type="molecule type" value="Genomic_DNA"/>
</dbReference>
<name>A0A8H3H3K4_9AGAM</name>
<gene>
    <name evidence="1" type="ORF">RDB_LOCUS87807</name>
</gene>
<proteinExistence type="predicted"/>
<protein>
    <submittedName>
        <fullName evidence="1">Uncharacterized protein</fullName>
    </submittedName>
</protein>
<dbReference type="Gene3D" id="3.40.50.1460">
    <property type="match status" value="1"/>
</dbReference>
<reference evidence="1" key="1">
    <citation type="submission" date="2021-01" db="EMBL/GenBank/DDBJ databases">
        <authorList>
            <person name="Kaushik A."/>
        </authorList>
    </citation>
    <scope>NUCLEOTIDE SEQUENCE</scope>
    <source>
        <strain evidence="1">AG6-10EEA</strain>
    </source>
</reference>
<organism evidence="1 2">
    <name type="scientific">Rhizoctonia solani</name>
    <dbReference type="NCBI Taxonomy" id="456999"/>
    <lineage>
        <taxon>Eukaryota</taxon>
        <taxon>Fungi</taxon>
        <taxon>Dikarya</taxon>
        <taxon>Basidiomycota</taxon>
        <taxon>Agaricomycotina</taxon>
        <taxon>Agaricomycetes</taxon>
        <taxon>Cantharellales</taxon>
        <taxon>Ceratobasidiaceae</taxon>
        <taxon>Rhizoctonia</taxon>
    </lineage>
</organism>
<accession>A0A8H3H3K4</accession>
<dbReference type="AlphaFoldDB" id="A0A8H3H3K4"/>